<keyword evidence="2" id="KW-0539">Nucleus</keyword>
<dbReference type="GO" id="GO:0045944">
    <property type="term" value="P:positive regulation of transcription by RNA polymerase II"/>
    <property type="evidence" value="ECO:0007669"/>
    <property type="project" value="TreeGrafter"/>
</dbReference>
<dbReference type="OrthoDB" id="5213892at2759"/>
<dbReference type="Pfam" id="PF00172">
    <property type="entry name" value="Zn_clus"/>
    <property type="match status" value="1"/>
</dbReference>
<dbReference type="Pfam" id="PF11951">
    <property type="entry name" value="Fungal_trans_2"/>
    <property type="match status" value="1"/>
</dbReference>
<dbReference type="GO" id="GO:0000976">
    <property type="term" value="F:transcription cis-regulatory region binding"/>
    <property type="evidence" value="ECO:0007669"/>
    <property type="project" value="TreeGrafter"/>
</dbReference>
<accession>A0A2T4GRM7</accession>
<dbReference type="PANTHER" id="PTHR37534:SF26">
    <property type="entry name" value="TRANSCRIPTION FACTOR, PUTATIVE-RELATED"/>
    <property type="match status" value="1"/>
</dbReference>
<evidence type="ECO:0000313" key="5">
    <source>
        <dbReference type="EMBL" id="PTD06204.1"/>
    </source>
</evidence>
<feature type="domain" description="Zn(2)-C6 fungal-type" evidence="4">
    <location>
        <begin position="4"/>
        <end position="48"/>
    </location>
</feature>
<protein>
    <submittedName>
        <fullName evidence="5">Ustiloxin B cluster transcription factor ustR</fullName>
    </submittedName>
</protein>
<evidence type="ECO:0000313" key="6">
    <source>
        <dbReference type="Proteomes" id="UP000241587"/>
    </source>
</evidence>
<sequence>MTGHGKTACCWTCKIRHVKCDATPSECLQCTSRQVHCHGYGPMPLWMDGGENEKEEKQRIKLAIKKSFRERKSLQARQRRGYNRAIRRKQNLSKPAQEDTQPNSISQINASSEVTSSSALTPQSLQNQVLSGQSFAKPLGYDEADLLMHYLDHVFPYQYPFFDKGQWSRGWLLWLLSKNGPLCRAALGLAALHKRSLLGETNNHHIELEFHTKAVRQLQDFLSSVDINELRPDNEILVEIIACGISLVSFEVLRGSAADWQPHLSAMASIAVKIHSQPQLHQSSDQCFVESRATAAMAFQIPVLLWIDLLACVATREAPKLPYTEWLGPSCNFQLSHIMGCHNSVMKSIGDLAALSQWKANSLLTNNLHIKEFDMARQNIEDDLENVMDSTPMAFIEVRGLSPSFVASQLSDQAKSEQPSGQDCVTRIFAAAALVQLEAMSVEVTEDITSTRIRRAVSRVILEIKMANQLISPRQLSWPICVAGCLADPDQQLFFESLLDSVIVKETGMIGNCRTVRDILRACWKNRVEKPNEHWDCSSTMQQMDVCALLL</sequence>
<dbReference type="EMBL" id="PVEM01000008">
    <property type="protein sequence ID" value="PTD06204.1"/>
    <property type="molecule type" value="Genomic_DNA"/>
</dbReference>
<dbReference type="InterPro" id="IPR001138">
    <property type="entry name" value="Zn2Cys6_DnaBD"/>
</dbReference>
<comment type="caution">
    <text evidence="5">The sequence shown here is derived from an EMBL/GenBank/DDBJ whole genome shotgun (WGS) entry which is preliminary data.</text>
</comment>
<evidence type="ECO:0000259" key="4">
    <source>
        <dbReference type="SMART" id="SM00066"/>
    </source>
</evidence>
<evidence type="ECO:0000256" key="3">
    <source>
        <dbReference type="SAM" id="MobiDB-lite"/>
    </source>
</evidence>
<dbReference type="AlphaFoldDB" id="A0A2T4GRM7"/>
<comment type="subcellular location">
    <subcellularLocation>
        <location evidence="1">Nucleus</location>
    </subcellularLocation>
</comment>
<proteinExistence type="predicted"/>
<name>A0A2T4GRM7_FUSCU</name>
<dbReference type="InterPro" id="IPR036864">
    <property type="entry name" value="Zn2-C6_fun-type_DNA-bd_sf"/>
</dbReference>
<feature type="compositionally biased region" description="Polar residues" evidence="3">
    <location>
        <begin position="92"/>
        <end position="104"/>
    </location>
</feature>
<feature type="region of interest" description="Disordered" evidence="3">
    <location>
        <begin position="78"/>
        <end position="104"/>
    </location>
</feature>
<reference evidence="5 6" key="1">
    <citation type="submission" date="2018-02" db="EMBL/GenBank/DDBJ databases">
        <title>Fusarium culmorum secondary metabolites in fungal-bacterial-plant interactions.</title>
        <authorList>
            <person name="Schmidt R."/>
        </authorList>
    </citation>
    <scope>NUCLEOTIDE SEQUENCE [LARGE SCALE GENOMIC DNA]</scope>
    <source>
        <strain evidence="5 6">PV</strain>
    </source>
</reference>
<dbReference type="OMA" id="DCVTRIF"/>
<evidence type="ECO:0000256" key="1">
    <source>
        <dbReference type="ARBA" id="ARBA00004123"/>
    </source>
</evidence>
<dbReference type="InterPro" id="IPR021858">
    <property type="entry name" value="Fun_TF"/>
</dbReference>
<dbReference type="SMART" id="SM00066">
    <property type="entry name" value="GAL4"/>
    <property type="match status" value="1"/>
</dbReference>
<dbReference type="GO" id="GO:0000981">
    <property type="term" value="F:DNA-binding transcription factor activity, RNA polymerase II-specific"/>
    <property type="evidence" value="ECO:0007669"/>
    <property type="project" value="InterPro"/>
</dbReference>
<evidence type="ECO:0000256" key="2">
    <source>
        <dbReference type="ARBA" id="ARBA00023242"/>
    </source>
</evidence>
<keyword evidence="6" id="KW-1185">Reference proteome</keyword>
<dbReference type="PANTHER" id="PTHR37534">
    <property type="entry name" value="TRANSCRIPTIONAL ACTIVATOR PROTEIN UGA3"/>
    <property type="match status" value="1"/>
</dbReference>
<gene>
    <name evidence="5" type="ORF">FCULG_00012402</name>
</gene>
<dbReference type="GO" id="GO:0008270">
    <property type="term" value="F:zinc ion binding"/>
    <property type="evidence" value="ECO:0007669"/>
    <property type="project" value="InterPro"/>
</dbReference>
<dbReference type="SUPFAM" id="SSF57701">
    <property type="entry name" value="Zn2/Cys6 DNA-binding domain"/>
    <property type="match status" value="1"/>
</dbReference>
<dbReference type="GO" id="GO:0005634">
    <property type="term" value="C:nucleus"/>
    <property type="evidence" value="ECO:0007669"/>
    <property type="project" value="UniProtKB-SubCell"/>
</dbReference>
<organism evidence="5 6">
    <name type="scientific">Fusarium culmorum</name>
    <dbReference type="NCBI Taxonomy" id="5516"/>
    <lineage>
        <taxon>Eukaryota</taxon>
        <taxon>Fungi</taxon>
        <taxon>Dikarya</taxon>
        <taxon>Ascomycota</taxon>
        <taxon>Pezizomycotina</taxon>
        <taxon>Sordariomycetes</taxon>
        <taxon>Hypocreomycetidae</taxon>
        <taxon>Hypocreales</taxon>
        <taxon>Nectriaceae</taxon>
        <taxon>Fusarium</taxon>
    </lineage>
</organism>
<feature type="compositionally biased region" description="Basic residues" evidence="3">
    <location>
        <begin position="78"/>
        <end position="91"/>
    </location>
</feature>
<dbReference type="Proteomes" id="UP000241587">
    <property type="component" value="Unassembled WGS sequence"/>
</dbReference>